<evidence type="ECO:0000256" key="2">
    <source>
        <dbReference type="ARBA" id="ARBA00023125"/>
    </source>
</evidence>
<dbReference type="RefSeq" id="WP_208493002.1">
    <property type="nucleotide sequence ID" value="NZ_VFIA01000008.1"/>
</dbReference>
<name>A0ABR6W445_9BACT</name>
<dbReference type="PANTHER" id="PTHR43280:SF32">
    <property type="entry name" value="TRANSCRIPTIONAL REGULATORY PROTEIN"/>
    <property type="match status" value="1"/>
</dbReference>
<evidence type="ECO:0000256" key="1">
    <source>
        <dbReference type="ARBA" id="ARBA00023015"/>
    </source>
</evidence>
<comment type="caution">
    <text evidence="5">The sequence shown here is derived from an EMBL/GenBank/DDBJ whole genome shotgun (WGS) entry which is preliminary data.</text>
</comment>
<dbReference type="InterPro" id="IPR018060">
    <property type="entry name" value="HTH_AraC"/>
</dbReference>
<dbReference type="PANTHER" id="PTHR43280">
    <property type="entry name" value="ARAC-FAMILY TRANSCRIPTIONAL REGULATOR"/>
    <property type="match status" value="1"/>
</dbReference>
<protein>
    <submittedName>
        <fullName evidence="5">AraC-like DNA-binding protein</fullName>
    </submittedName>
</protein>
<dbReference type="SUPFAM" id="SSF46689">
    <property type="entry name" value="Homeodomain-like"/>
    <property type="match status" value="1"/>
</dbReference>
<organism evidence="5 6">
    <name type="scientific">Spirosoma utsteinense</name>
    <dbReference type="NCBI Taxonomy" id="2585773"/>
    <lineage>
        <taxon>Bacteria</taxon>
        <taxon>Pseudomonadati</taxon>
        <taxon>Bacteroidota</taxon>
        <taxon>Cytophagia</taxon>
        <taxon>Cytophagales</taxon>
        <taxon>Cytophagaceae</taxon>
        <taxon>Spirosoma</taxon>
    </lineage>
</organism>
<dbReference type="InterPro" id="IPR020449">
    <property type="entry name" value="Tscrpt_reg_AraC-type_HTH"/>
</dbReference>
<dbReference type="Pfam" id="PF12833">
    <property type="entry name" value="HTH_18"/>
    <property type="match status" value="1"/>
</dbReference>
<keyword evidence="2" id="KW-0238">DNA-binding</keyword>
<dbReference type="PROSITE" id="PS01124">
    <property type="entry name" value="HTH_ARAC_FAMILY_2"/>
    <property type="match status" value="1"/>
</dbReference>
<sequence length="298" mass="34927">MIVDQEKDVAIRQYSLQESSSLGSSVFEITKAGGNLRKLRSNVFVPHRKDYYFLCLVKAGNSHHWVDFIPYTTQPNRLYFTSPQQVQVKEETEPMDVIILSFTEEYLQLDENHSLRQLPIIQNPENSHELKLLPDHVLFIEDLLGKMLVEFNAGQTWRTGMLHAYMSVLLIYLSRLYTEQYQADTTSPDRTLLNRFRTYIDSRYHTLHQVADYADLLNLTPGHLNDRIKQQSGKTAIEHIHERLVLEAKRRLLHTNLSAKEIAWQLGFEDAAYFHRFFKRLAGNTPANFRTTIREMYH</sequence>
<dbReference type="Proteomes" id="UP000700732">
    <property type="component" value="Unassembled WGS sequence"/>
</dbReference>
<gene>
    <name evidence="5" type="ORF">FH603_1736</name>
</gene>
<evidence type="ECO:0000259" key="4">
    <source>
        <dbReference type="PROSITE" id="PS01124"/>
    </source>
</evidence>
<dbReference type="SMART" id="SM00342">
    <property type="entry name" value="HTH_ARAC"/>
    <property type="match status" value="1"/>
</dbReference>
<evidence type="ECO:0000313" key="5">
    <source>
        <dbReference type="EMBL" id="MBC3791237.1"/>
    </source>
</evidence>
<keyword evidence="1" id="KW-0805">Transcription regulation</keyword>
<dbReference type="PRINTS" id="PR00032">
    <property type="entry name" value="HTHARAC"/>
</dbReference>
<evidence type="ECO:0000256" key="3">
    <source>
        <dbReference type="ARBA" id="ARBA00023163"/>
    </source>
</evidence>
<dbReference type="SUPFAM" id="SSF51215">
    <property type="entry name" value="Regulatory protein AraC"/>
    <property type="match status" value="1"/>
</dbReference>
<reference evidence="5 6" key="1">
    <citation type="submission" date="2019-06" db="EMBL/GenBank/DDBJ databases">
        <title>Spirosoma utsteinense sp. nov. isolated from Antarctic ice-free soils.</title>
        <authorList>
            <person name="Tahon G."/>
        </authorList>
    </citation>
    <scope>NUCLEOTIDE SEQUENCE [LARGE SCALE GENOMIC DNA]</scope>
    <source>
        <strain evidence="5 6">LMG 31447</strain>
    </source>
</reference>
<keyword evidence="6" id="KW-1185">Reference proteome</keyword>
<proteinExistence type="predicted"/>
<feature type="domain" description="HTH araC/xylS-type" evidence="4">
    <location>
        <begin position="194"/>
        <end position="292"/>
    </location>
</feature>
<dbReference type="InterPro" id="IPR037923">
    <property type="entry name" value="HTH-like"/>
</dbReference>
<dbReference type="EMBL" id="VFIA01000008">
    <property type="protein sequence ID" value="MBC3791237.1"/>
    <property type="molecule type" value="Genomic_DNA"/>
</dbReference>
<accession>A0ABR6W445</accession>
<keyword evidence="3" id="KW-0804">Transcription</keyword>
<dbReference type="InterPro" id="IPR009057">
    <property type="entry name" value="Homeodomain-like_sf"/>
</dbReference>
<evidence type="ECO:0000313" key="6">
    <source>
        <dbReference type="Proteomes" id="UP000700732"/>
    </source>
</evidence>
<dbReference type="Gene3D" id="1.10.10.60">
    <property type="entry name" value="Homeodomain-like"/>
    <property type="match status" value="1"/>
</dbReference>